<dbReference type="Pfam" id="PF02518">
    <property type="entry name" value="HATPase_c"/>
    <property type="match status" value="1"/>
</dbReference>
<evidence type="ECO:0000259" key="7">
    <source>
        <dbReference type="PROSITE" id="PS50109"/>
    </source>
</evidence>
<evidence type="ECO:0000256" key="1">
    <source>
        <dbReference type="ARBA" id="ARBA00000085"/>
    </source>
</evidence>
<dbReference type="Proteomes" id="UP001302257">
    <property type="component" value="Chromosome"/>
</dbReference>
<accession>A0ABZ0AWE9</accession>
<feature type="domain" description="Histidine kinase" evidence="7">
    <location>
        <begin position="179"/>
        <end position="410"/>
    </location>
</feature>
<dbReference type="SMART" id="SM00448">
    <property type="entry name" value="REC"/>
    <property type="match status" value="1"/>
</dbReference>
<dbReference type="Gene3D" id="3.30.565.10">
    <property type="entry name" value="Histidine kinase-like ATPase, C-terminal domain"/>
    <property type="match status" value="1"/>
</dbReference>
<evidence type="ECO:0000259" key="8">
    <source>
        <dbReference type="PROSITE" id="PS50110"/>
    </source>
</evidence>
<dbReference type="EMBL" id="CP132507">
    <property type="protein sequence ID" value="WNO03958.1"/>
    <property type="molecule type" value="Genomic_DNA"/>
</dbReference>
<dbReference type="PROSITE" id="PS50109">
    <property type="entry name" value="HIS_KIN"/>
    <property type="match status" value="1"/>
</dbReference>
<dbReference type="InterPro" id="IPR003594">
    <property type="entry name" value="HATPase_dom"/>
</dbReference>
<dbReference type="PANTHER" id="PTHR43047:SF72">
    <property type="entry name" value="OSMOSENSING HISTIDINE PROTEIN KINASE SLN1"/>
    <property type="match status" value="1"/>
</dbReference>
<keyword evidence="3" id="KW-0808">Transferase</keyword>
<gene>
    <name evidence="9" type="ORF">RAN89_13690</name>
</gene>
<dbReference type="InterPro" id="IPR001789">
    <property type="entry name" value="Sig_transdc_resp-reg_receiver"/>
</dbReference>
<dbReference type="InterPro" id="IPR005467">
    <property type="entry name" value="His_kinase_dom"/>
</dbReference>
<dbReference type="PANTHER" id="PTHR43047">
    <property type="entry name" value="TWO-COMPONENT HISTIDINE PROTEIN KINASE"/>
    <property type="match status" value="1"/>
</dbReference>
<dbReference type="SUPFAM" id="SSF55874">
    <property type="entry name" value="ATPase domain of HSP90 chaperone/DNA topoisomerase II/histidine kinase"/>
    <property type="match status" value="1"/>
</dbReference>
<feature type="domain" description="Response regulatory" evidence="8">
    <location>
        <begin position="5"/>
        <end position="127"/>
    </location>
</feature>
<evidence type="ECO:0000313" key="10">
    <source>
        <dbReference type="Proteomes" id="UP001302257"/>
    </source>
</evidence>
<evidence type="ECO:0000313" key="9">
    <source>
        <dbReference type="EMBL" id="WNO03958.1"/>
    </source>
</evidence>
<evidence type="ECO:0000256" key="5">
    <source>
        <dbReference type="PROSITE-ProRule" id="PRU00169"/>
    </source>
</evidence>
<keyword evidence="5" id="KW-0597">Phosphoprotein</keyword>
<keyword evidence="6" id="KW-0175">Coiled coil</keyword>
<dbReference type="PROSITE" id="PS50110">
    <property type="entry name" value="RESPONSE_REGULATORY"/>
    <property type="match status" value="1"/>
</dbReference>
<dbReference type="Pfam" id="PF00072">
    <property type="entry name" value="Response_reg"/>
    <property type="match status" value="1"/>
</dbReference>
<dbReference type="EC" id="2.7.13.3" evidence="2"/>
<evidence type="ECO:0000256" key="3">
    <source>
        <dbReference type="ARBA" id="ARBA00022679"/>
    </source>
</evidence>
<organism evidence="9 10">
    <name type="scientific">Rhodoferax mekongensis</name>
    <dbReference type="NCBI Taxonomy" id="3068341"/>
    <lineage>
        <taxon>Bacteria</taxon>
        <taxon>Pseudomonadati</taxon>
        <taxon>Pseudomonadota</taxon>
        <taxon>Betaproteobacteria</taxon>
        <taxon>Burkholderiales</taxon>
        <taxon>Comamonadaceae</taxon>
        <taxon>Rhodoferax</taxon>
    </lineage>
</organism>
<dbReference type="Gene3D" id="3.40.50.2300">
    <property type="match status" value="1"/>
</dbReference>
<dbReference type="InterPro" id="IPR011006">
    <property type="entry name" value="CheY-like_superfamily"/>
</dbReference>
<keyword evidence="10" id="KW-1185">Reference proteome</keyword>
<evidence type="ECO:0000256" key="2">
    <source>
        <dbReference type="ARBA" id="ARBA00012438"/>
    </source>
</evidence>
<dbReference type="SUPFAM" id="SSF52172">
    <property type="entry name" value="CheY-like"/>
    <property type="match status" value="1"/>
</dbReference>
<dbReference type="SMART" id="SM00387">
    <property type="entry name" value="HATPase_c"/>
    <property type="match status" value="1"/>
</dbReference>
<sequence>MSQGVILCVDDDATVVRSLRSLLGGSVGDFDIEIAESGAEALEIALELEERRQELVVVIADFIMPMMRGDELLIRLHQIHPNALSIMLTGQSDLEGVKKAINEANLYRFLEKPFDSDDLLLTIKSACNAYQSERAVGLHNAQLNVLNVELEEMVSKLKIQQEDLTRSEAKATISTLVASVSHELVTPFGNGVLTADVLVELTRKFNQEMENGQLTRSGLRRYVDSVAEAATLIQRNLRRAGDLLANFQQMATDQASECRRTFDLATVVGEIVDTMKHRLRGKPHSLVQNIEPDIVMDSFPGAIGQIVINLINNAYLHAFEGRANGVFSIDAHLQGDSVHLTFTDNGVGIASDHMAQLMKPFFSTKVGRGGNGLGMSIVANLVEKVLDGTITVKSTVGVGTTFYIVLPLAAPH</sequence>
<dbReference type="PRINTS" id="PR00344">
    <property type="entry name" value="BCTRLSENSOR"/>
</dbReference>
<evidence type="ECO:0000256" key="6">
    <source>
        <dbReference type="SAM" id="Coils"/>
    </source>
</evidence>
<comment type="catalytic activity">
    <reaction evidence="1">
        <text>ATP + protein L-histidine = ADP + protein N-phospho-L-histidine.</text>
        <dbReference type="EC" id="2.7.13.3"/>
    </reaction>
</comment>
<proteinExistence type="predicted"/>
<keyword evidence="4 9" id="KW-0418">Kinase</keyword>
<dbReference type="InterPro" id="IPR036890">
    <property type="entry name" value="HATPase_C_sf"/>
</dbReference>
<dbReference type="Gene3D" id="1.10.287.130">
    <property type="match status" value="1"/>
</dbReference>
<name>A0ABZ0AWE9_9BURK</name>
<feature type="modified residue" description="4-aspartylphosphate" evidence="5">
    <location>
        <position position="61"/>
    </location>
</feature>
<dbReference type="InterPro" id="IPR004358">
    <property type="entry name" value="Sig_transdc_His_kin-like_C"/>
</dbReference>
<dbReference type="RefSeq" id="WP_313866829.1">
    <property type="nucleotide sequence ID" value="NZ_CP132507.1"/>
</dbReference>
<dbReference type="GO" id="GO:0016301">
    <property type="term" value="F:kinase activity"/>
    <property type="evidence" value="ECO:0007669"/>
    <property type="project" value="UniProtKB-KW"/>
</dbReference>
<protein>
    <recommendedName>
        <fullName evidence="2">histidine kinase</fullName>
        <ecNumber evidence="2">2.7.13.3</ecNumber>
    </recommendedName>
</protein>
<reference evidence="9 10" key="1">
    <citation type="submission" date="2023-08" db="EMBL/GenBank/DDBJ databases">
        <title>Rhodoferax potami sp. nov. and Rhodoferax mekongensis sp. nov., isolated from the Mekong River in Thailand.</title>
        <authorList>
            <person name="Kitikhun S."/>
            <person name="Charoenyingcharoen P."/>
            <person name="Siriarchawattana P."/>
            <person name="Likhitrattanapisal S."/>
            <person name="Nilsakha T."/>
            <person name="Chanpet A."/>
            <person name="Rattanawaree P."/>
            <person name="Ingsriswang S."/>
        </authorList>
    </citation>
    <scope>NUCLEOTIDE SEQUENCE [LARGE SCALE GENOMIC DNA]</scope>
    <source>
        <strain evidence="9 10">TBRC 17307</strain>
    </source>
</reference>
<evidence type="ECO:0000256" key="4">
    <source>
        <dbReference type="ARBA" id="ARBA00022777"/>
    </source>
</evidence>
<feature type="coiled-coil region" evidence="6">
    <location>
        <begin position="140"/>
        <end position="170"/>
    </location>
</feature>